<dbReference type="FunFam" id="3.40.50.11030:FF:000001">
    <property type="entry name" value="Threonylcarbamoyl-AMP synthase"/>
    <property type="match status" value="1"/>
</dbReference>
<dbReference type="Proteomes" id="UP000376505">
    <property type="component" value="Unassembled WGS sequence"/>
</dbReference>
<dbReference type="Proteomes" id="UP000336166">
    <property type="component" value="Unassembled WGS sequence"/>
</dbReference>
<evidence type="ECO:0000313" key="57">
    <source>
        <dbReference type="EMBL" id="HAC0013492.1"/>
    </source>
</evidence>
<comment type="caution">
    <text evidence="43">The sequence shown here is derived from an EMBL/GenBank/DDBJ whole genome shotgun (WGS) entry which is preliminary data.</text>
</comment>
<dbReference type="OMA" id="YKHYAPD"/>
<dbReference type="PANTHER" id="PTHR17490:SF16">
    <property type="entry name" value="THREONYLCARBAMOYL-AMP SYNTHASE"/>
    <property type="match status" value="1"/>
</dbReference>
<dbReference type="EMBL" id="DAAIHR010000006">
    <property type="protein sequence ID" value="HAB8398258.1"/>
    <property type="molecule type" value="Genomic_DNA"/>
</dbReference>
<feature type="binding site" evidence="14">
    <location>
        <position position="120"/>
    </location>
    <ligand>
        <name>ATP</name>
        <dbReference type="ChEBI" id="CHEBI:30616"/>
    </ligand>
</feature>
<evidence type="ECO:0000313" key="83">
    <source>
        <dbReference type="Proteomes" id="UP000410967"/>
    </source>
</evidence>
<evidence type="ECO:0000313" key="105">
    <source>
        <dbReference type="Proteomes" id="UP000840197"/>
    </source>
</evidence>
<evidence type="ECO:0000256" key="3">
    <source>
        <dbReference type="ARBA" id="ARBA00012584"/>
    </source>
</evidence>
<dbReference type="EMBL" id="AABEKY010000009">
    <property type="protein sequence ID" value="EAG9388566.1"/>
    <property type="molecule type" value="Genomic_DNA"/>
</dbReference>
<evidence type="ECO:0000313" key="21">
    <source>
        <dbReference type="EMBL" id="EAD1186220.1"/>
    </source>
</evidence>
<dbReference type="EMBL" id="AAAQQZ010000006">
    <property type="protein sequence ID" value="EAE1339795.1"/>
    <property type="molecule type" value="Genomic_DNA"/>
</dbReference>
<evidence type="ECO:0000313" key="53">
    <source>
        <dbReference type="EMBL" id="EDP8514711.1"/>
    </source>
</evidence>
<evidence type="ECO:0000313" key="20">
    <source>
        <dbReference type="EMBL" id="EAC9040797.1"/>
    </source>
</evidence>
<dbReference type="Proteomes" id="UP000522199">
    <property type="component" value="Unassembled WGS sequence"/>
</dbReference>
<dbReference type="Proteomes" id="UP000530452">
    <property type="component" value="Unassembled WGS sequence"/>
</dbReference>
<reference evidence="63 109" key="1">
    <citation type="submission" date="2016-09" db="EMBL/GenBank/DDBJ databases">
        <title>100K Listeria isolates.</title>
        <authorList>
            <person name="Chen P."/>
            <person name="Weimer B.C."/>
            <person name="Kong N."/>
            <person name="Huang B."/>
        </authorList>
    </citation>
    <scope>NUCLEOTIDE SEQUENCE [LARGE SCALE GENOMIC DNA]</scope>
    <source>
        <strain evidence="63 109">BCW_2383</strain>
    </source>
</reference>
<proteinExistence type="inferred from homology"/>
<evidence type="ECO:0000313" key="65">
    <source>
        <dbReference type="Proteomes" id="UP000272537"/>
    </source>
</evidence>
<evidence type="ECO:0000313" key="36">
    <source>
        <dbReference type="EMBL" id="EAG6170458.1"/>
    </source>
</evidence>
<evidence type="ECO:0000256" key="11">
    <source>
        <dbReference type="ARBA" id="ARBA00029774"/>
    </source>
</evidence>
<dbReference type="EMBL" id="DAAEEB010000009">
    <property type="protein sequence ID" value="HAA8053907.1"/>
    <property type="molecule type" value="Genomic_DNA"/>
</dbReference>
<dbReference type="InterPro" id="IPR017945">
    <property type="entry name" value="DHBP_synth_RibB-like_a/b_dom"/>
</dbReference>
<dbReference type="EMBL" id="AAANYR010000006">
    <property type="protein sequence ID" value="EAD5787289.1"/>
    <property type="molecule type" value="Genomic_DNA"/>
</dbReference>
<evidence type="ECO:0000313" key="72">
    <source>
        <dbReference type="Proteomes" id="UP000350032"/>
    </source>
</evidence>
<dbReference type="EMBL" id="AAALRN010000007">
    <property type="protein sequence ID" value="EAD1186220.1"/>
    <property type="molecule type" value="Genomic_DNA"/>
</dbReference>
<dbReference type="Proteomes" id="UP000423131">
    <property type="component" value="Unassembled WGS sequence"/>
</dbReference>
<dbReference type="Proteomes" id="UP000467347">
    <property type="component" value="Unassembled WGS sequence"/>
</dbReference>
<evidence type="ECO:0000313" key="44">
    <source>
        <dbReference type="EMBL" id="ECB9472724.1"/>
    </source>
</evidence>
<dbReference type="Proteomes" id="UP000368512">
    <property type="component" value="Unassembled WGS sequence"/>
</dbReference>
<dbReference type="Proteomes" id="UP000852906">
    <property type="component" value="Unassembled WGS sequence"/>
</dbReference>
<evidence type="ECO:0000256" key="5">
    <source>
        <dbReference type="ARBA" id="ARBA00022490"/>
    </source>
</evidence>
<evidence type="ECO:0000313" key="74">
    <source>
        <dbReference type="Proteomes" id="UP000358545"/>
    </source>
</evidence>
<accession>A0A0B8R4I1</accession>
<dbReference type="EMBL" id="AACKDQ010000010">
    <property type="protein sequence ID" value="EAK9316642.1"/>
    <property type="molecule type" value="Genomic_DNA"/>
</dbReference>
<evidence type="ECO:0000313" key="29">
    <source>
        <dbReference type="EMBL" id="EAG1894348.1"/>
    </source>
</evidence>
<keyword evidence="5 13" id="KW-0963">Cytoplasm</keyword>
<dbReference type="Proteomes" id="UP000843503">
    <property type="component" value="Unassembled WGS sequence"/>
</dbReference>
<dbReference type="Proteomes" id="UP000533021">
    <property type="component" value="Unassembled WGS sequence"/>
</dbReference>
<dbReference type="EMBL" id="AAASLB010000006">
    <property type="protein sequence ID" value="EAE4942637.1"/>
    <property type="molecule type" value="Genomic_DNA"/>
</dbReference>
<keyword evidence="10 13" id="KW-0067">ATP-binding</keyword>
<feature type="binding site" evidence="14">
    <location>
        <position position="198"/>
    </location>
    <ligand>
        <name>ATP</name>
        <dbReference type="ChEBI" id="CHEBI:30616"/>
    </ligand>
</feature>
<evidence type="ECO:0000313" key="92">
    <source>
        <dbReference type="Proteomes" id="UP000481141"/>
    </source>
</evidence>
<dbReference type="PROSITE" id="PS51163">
    <property type="entry name" value="YRDC"/>
    <property type="match status" value="1"/>
</dbReference>
<evidence type="ECO:0000313" key="75">
    <source>
        <dbReference type="Proteomes" id="UP000364988"/>
    </source>
</evidence>
<keyword evidence="6 13" id="KW-0808">Transferase</keyword>
<dbReference type="EMBL" id="AAANYN010000005">
    <property type="protein sequence ID" value="EAD5773718.1"/>
    <property type="molecule type" value="Genomic_DNA"/>
</dbReference>
<dbReference type="Proteomes" id="UP000350032">
    <property type="component" value="Unassembled WGS sequence"/>
</dbReference>
<dbReference type="NCBIfam" id="TIGR00057">
    <property type="entry name" value="L-threonylcarbamoyladenylate synthase"/>
    <property type="match status" value="1"/>
</dbReference>
<evidence type="ECO:0000313" key="64">
    <source>
        <dbReference type="EMBL" id="RKA05181.1"/>
    </source>
</evidence>
<comment type="catalytic activity">
    <reaction evidence="12 13">
        <text>L-threonine + hydrogencarbonate + ATP = L-threonylcarbamoyladenylate + diphosphate + H2O</text>
        <dbReference type="Rhea" id="RHEA:36407"/>
        <dbReference type="ChEBI" id="CHEBI:15377"/>
        <dbReference type="ChEBI" id="CHEBI:17544"/>
        <dbReference type="ChEBI" id="CHEBI:30616"/>
        <dbReference type="ChEBI" id="CHEBI:33019"/>
        <dbReference type="ChEBI" id="CHEBI:57926"/>
        <dbReference type="ChEBI" id="CHEBI:73682"/>
        <dbReference type="EC" id="2.7.7.87"/>
    </reaction>
</comment>
<dbReference type="PANTHER" id="PTHR17490">
    <property type="entry name" value="SUA5"/>
    <property type="match status" value="1"/>
</dbReference>
<evidence type="ECO:0000313" key="107">
    <source>
        <dbReference type="Proteomes" id="UP000843775"/>
    </source>
</evidence>
<evidence type="ECO:0000313" key="48">
    <source>
        <dbReference type="EMBL" id="ECY6544425.1"/>
    </source>
</evidence>
<evidence type="ECO:0000313" key="66">
    <source>
        <dbReference type="Proteomes" id="UP000331186"/>
    </source>
</evidence>
<dbReference type="EMBL" id="AABAGT010000004">
    <property type="protein sequence ID" value="EAG0866447.1"/>
    <property type="molecule type" value="Genomic_DNA"/>
</dbReference>
<feature type="binding site" evidence="14">
    <location>
        <position position="146"/>
    </location>
    <ligand>
        <name>ATP</name>
        <dbReference type="ChEBI" id="CHEBI:30616"/>
    </ligand>
</feature>
<evidence type="ECO:0000313" key="102">
    <source>
        <dbReference type="Proteomes" id="UP000546397"/>
    </source>
</evidence>
<protein>
    <recommendedName>
        <fullName evidence="4 13">Threonylcarbamoyl-AMP synthase</fullName>
        <shortName evidence="13">TC-AMP synthase</shortName>
        <ecNumber evidence="3 13">2.7.7.87</ecNumber>
    </recommendedName>
    <alternativeName>
        <fullName evidence="11 13">L-threonylcarbamoyladenylate synthase</fullName>
    </alternativeName>
</protein>
<dbReference type="Proteomes" id="UP000358545">
    <property type="component" value="Unassembled WGS sequence"/>
</dbReference>
<dbReference type="EMBL" id="QXLS01000007">
    <property type="protein sequence ID" value="RKA05181.1"/>
    <property type="molecule type" value="Genomic_DNA"/>
</dbReference>
<feature type="binding site" evidence="14">
    <location>
        <position position="37"/>
    </location>
    <ligand>
        <name>L-threonine</name>
        <dbReference type="ChEBI" id="CHEBI:57926"/>
    </ligand>
</feature>
<dbReference type="AlphaFoldDB" id="A0A0B8R4I1"/>
<evidence type="ECO:0000313" key="87">
    <source>
        <dbReference type="Proteomes" id="UP000460224"/>
    </source>
</evidence>
<dbReference type="EMBL" id="AANPAU010000007">
    <property type="protein sequence ID" value="EDP8514711.1"/>
    <property type="molecule type" value="Genomic_DNA"/>
</dbReference>
<evidence type="ECO:0000256" key="13">
    <source>
        <dbReference type="PIRNR" id="PIRNR004930"/>
    </source>
</evidence>
<dbReference type="EMBL" id="AANDSR010000005">
    <property type="protein sequence ID" value="EDN9836898.1"/>
    <property type="molecule type" value="Genomic_DNA"/>
</dbReference>
<evidence type="ECO:0000256" key="6">
    <source>
        <dbReference type="ARBA" id="ARBA00022679"/>
    </source>
</evidence>
<dbReference type="EMBL" id="AANCRK010000007">
    <property type="protein sequence ID" value="EDN7716222.1"/>
    <property type="molecule type" value="Genomic_DNA"/>
</dbReference>
<dbReference type="EMBL" id="AAAJWF010000009">
    <property type="protein sequence ID" value="EAC7481765.1"/>
    <property type="molecule type" value="Genomic_DNA"/>
</dbReference>
<evidence type="ECO:0000313" key="68">
    <source>
        <dbReference type="Proteomes" id="UP000337746"/>
    </source>
</evidence>
<dbReference type="Proteomes" id="UP000842809">
    <property type="component" value="Unassembled WGS sequence"/>
</dbReference>
<evidence type="ECO:0000259" key="15">
    <source>
        <dbReference type="PROSITE" id="PS51163"/>
    </source>
</evidence>
<dbReference type="Proteomes" id="UP000331186">
    <property type="component" value="Unassembled WGS sequence"/>
</dbReference>
<dbReference type="EMBL" id="AAAIKW010000008">
    <property type="protein sequence ID" value="EAC4553131.1"/>
    <property type="molecule type" value="Genomic_DNA"/>
</dbReference>
<evidence type="ECO:0000313" key="73">
    <source>
        <dbReference type="Proteomes" id="UP000354255"/>
    </source>
</evidence>
<dbReference type="EMBL" id="JACAVN010000006">
    <property type="protein sequence ID" value="NYA02207.1"/>
    <property type="molecule type" value="Genomic_DNA"/>
</dbReference>
<dbReference type="Pfam" id="PF03481">
    <property type="entry name" value="Sua5_C"/>
    <property type="match status" value="1"/>
</dbReference>
<evidence type="ECO:0000313" key="41">
    <source>
        <dbReference type="EMBL" id="EAH4242957.1"/>
    </source>
</evidence>
<dbReference type="Proteomes" id="UP000410967">
    <property type="component" value="Unassembled WGS sequence"/>
</dbReference>
<evidence type="ECO:0000313" key="62">
    <source>
        <dbReference type="EMBL" id="NYA02207.1"/>
    </source>
</evidence>
<dbReference type="InterPro" id="IPR038385">
    <property type="entry name" value="Sua5/YwlC_C"/>
</dbReference>
<dbReference type="EMBL" id="AAAJKI010000002">
    <property type="protein sequence ID" value="EAC6547134.1"/>
    <property type="molecule type" value="Genomic_DNA"/>
</dbReference>
<dbReference type="EMBL" id="DABJAN010000005">
    <property type="protein sequence ID" value="HAJ9594421.1"/>
    <property type="molecule type" value="Genomic_DNA"/>
</dbReference>
<keyword evidence="9 13" id="KW-0547">Nucleotide-binding</keyword>
<evidence type="ECO:0000256" key="1">
    <source>
        <dbReference type="ARBA" id="ARBA00004496"/>
    </source>
</evidence>
<dbReference type="EMBL" id="DAAJZA010000004">
    <property type="protein sequence ID" value="HAC1754983.1"/>
    <property type="molecule type" value="Genomic_DNA"/>
</dbReference>
<dbReference type="Gene3D" id="3.40.50.11030">
    <property type="entry name" value="Threonylcarbamoyl-AMP synthase, C-terminal domain"/>
    <property type="match status" value="1"/>
</dbReference>
<dbReference type="SUPFAM" id="SSF55821">
    <property type="entry name" value="YrdC/RibB"/>
    <property type="match status" value="1"/>
</dbReference>
<evidence type="ECO:0000313" key="93">
    <source>
        <dbReference type="Proteomes" id="UP000489121"/>
    </source>
</evidence>
<dbReference type="Proteomes" id="UP000393182">
    <property type="component" value="Unassembled WGS sequence"/>
</dbReference>
<evidence type="ECO:0000313" key="37">
    <source>
        <dbReference type="EMBL" id="EAG9388566.1"/>
    </source>
</evidence>
<evidence type="ECO:0000313" key="89">
    <source>
        <dbReference type="Proteomes" id="UP000467536"/>
    </source>
</evidence>
<evidence type="ECO:0000313" key="91">
    <source>
        <dbReference type="Proteomes" id="UP000478704"/>
    </source>
</evidence>
<dbReference type="EMBL" id="AABFVG010000007">
    <property type="protein sequence ID" value="EAH2282706.1"/>
    <property type="molecule type" value="Genomic_DNA"/>
</dbReference>
<reference evidence="68 71" key="5">
    <citation type="submission" date="2018-06" db="EMBL/GenBank/DDBJ databases">
        <authorList>
            <consortium name="GenomeTrakr: Next Generation Sequencing Network for Food Pathogen Tracability"/>
        </authorList>
    </citation>
    <scope>NUCLEOTIDE SEQUENCE [LARGE SCALE GENOMIC DNA]</scope>
    <source>
        <strain evidence="33 103">10B02965A-1</strain>
        <strain evidence="19 77">CFSAN008042</strain>
        <strain evidence="35 97">CFSAN063727</strain>
        <strain evidence="50 86">CFSAN102901</strain>
        <strain evidence="25 79">FDA00006494</strain>
        <strain evidence="17 76">FDA00007096</strain>
        <strain evidence="21 82">FDA00008584</strain>
        <strain evidence="31">FDA00011243</strain>
        <strain evidence="18 66">FDA00013332</strain>
        <strain evidence="24 70">FDA00013853</strain>
        <strain evidence="44 84">FDA00014336</strain>
        <strain evidence="46 80">FDA00014370</strain>
        <strain evidence="45 81">FDA00014392</strain>
        <strain evidence="53">FDA00015054</strain>
        <strain evidence="34 100">FDA1005580-S054-001</strain>
        <strain evidence="91">FDA1090798-S029-001</strain>
        <strain evidence="92">FDA956581-098-004</strain>
        <strain evidence="32 95">FDA960927-006-004</strain>
        <strain evidence="36 104">FLAG-38921</strain>
        <strain evidence="47 85">FLAG-51482A</strain>
        <strain evidence="30 68">FLAG-54356</strain>
        <strain evidence="23 78">FSIS31901579</strain>
        <strain evidence="41 96">LS1344</strain>
        <strain evidence="51 88">OSF101448</strain>
        <strain evidence="22 71">VA-WGS-00405</strain>
    </source>
</reference>
<dbReference type="Proteomes" id="UP000403352">
    <property type="component" value="Unassembled WGS sequence"/>
</dbReference>
<evidence type="ECO:0000256" key="10">
    <source>
        <dbReference type="ARBA" id="ARBA00022840"/>
    </source>
</evidence>
<evidence type="ECO:0000256" key="4">
    <source>
        <dbReference type="ARBA" id="ARBA00015492"/>
    </source>
</evidence>
<evidence type="ECO:0000313" key="79">
    <source>
        <dbReference type="Proteomes" id="UP000379076"/>
    </source>
</evidence>
<dbReference type="EMBL" id="AABGUK010000005">
    <property type="protein sequence ID" value="EAH4242957.1"/>
    <property type="molecule type" value="Genomic_DNA"/>
</dbReference>
<evidence type="ECO:0000313" key="88">
    <source>
        <dbReference type="Proteomes" id="UP000467347"/>
    </source>
</evidence>
<dbReference type="Proteomes" id="UP000478682">
    <property type="component" value="Unassembled WGS sequence"/>
</dbReference>
<evidence type="ECO:0000313" key="100">
    <source>
        <dbReference type="Proteomes" id="UP000540117"/>
    </source>
</evidence>
<dbReference type="InterPro" id="IPR005145">
    <property type="entry name" value="Sua5_C"/>
</dbReference>
<evidence type="ECO:0000313" key="55">
    <source>
        <dbReference type="EMBL" id="HAB8398258.1"/>
    </source>
</evidence>
<evidence type="ECO:0000313" key="99">
    <source>
        <dbReference type="Proteomes" id="UP000533021"/>
    </source>
</evidence>
<evidence type="ECO:0000313" key="49">
    <source>
        <dbReference type="EMBL" id="ECY9783380.1"/>
    </source>
</evidence>
<dbReference type="EMBL" id="QDAY01000005">
    <property type="protein sequence ID" value="KAA9447824.1"/>
    <property type="molecule type" value="Genomic_DNA"/>
</dbReference>
<evidence type="ECO:0000256" key="8">
    <source>
        <dbReference type="ARBA" id="ARBA00022695"/>
    </source>
</evidence>
<evidence type="ECO:0000313" key="24">
    <source>
        <dbReference type="EMBL" id="EAD5787289.1"/>
    </source>
</evidence>
<evidence type="ECO:0000313" key="39">
    <source>
        <dbReference type="EMBL" id="EAH2282706.1"/>
    </source>
</evidence>
<dbReference type="RefSeq" id="WP_003726684.1">
    <property type="nucleotide sequence ID" value="NC_021824.1"/>
</dbReference>
<dbReference type="EMBL" id="AAAMZD010000007">
    <property type="protein sequence ID" value="EAD3793862.1"/>
    <property type="molecule type" value="Genomic_DNA"/>
</dbReference>
<evidence type="ECO:0000313" key="69">
    <source>
        <dbReference type="Proteomes" id="UP000339309"/>
    </source>
</evidence>
<dbReference type="EMBL" id="AABBHO010000037">
    <property type="protein sequence ID" value="EAG2997931.1"/>
    <property type="molecule type" value="Genomic_DNA"/>
</dbReference>
<dbReference type="Proteomes" id="UP000460224">
    <property type="component" value="Unassembled WGS sequence"/>
</dbReference>
<dbReference type="GO" id="GO:0000049">
    <property type="term" value="F:tRNA binding"/>
    <property type="evidence" value="ECO:0007669"/>
    <property type="project" value="TreeGrafter"/>
</dbReference>
<evidence type="ECO:0000313" key="19">
    <source>
        <dbReference type="EMBL" id="EAC7481765.1"/>
    </source>
</evidence>
<dbReference type="GO" id="GO:0008033">
    <property type="term" value="P:tRNA processing"/>
    <property type="evidence" value="ECO:0007669"/>
    <property type="project" value="UniProtKB-KW"/>
</dbReference>
<dbReference type="Proteomes" id="UP000844415">
    <property type="component" value="Unassembled WGS sequence"/>
</dbReference>
<dbReference type="Proteomes" id="UP000489121">
    <property type="component" value="Unassembled WGS sequence"/>
</dbReference>
<evidence type="ECO:0000313" key="60">
    <source>
        <dbReference type="EMBL" id="HAJ9594421.1"/>
    </source>
</evidence>
<evidence type="ECO:0000313" key="81">
    <source>
        <dbReference type="Proteomes" id="UP000398321"/>
    </source>
</evidence>
<dbReference type="KEGG" id="lmok:CQ02_12900"/>
<dbReference type="PIRSF" id="PIRSF004930">
    <property type="entry name" value="Tln_factor_SUA5"/>
    <property type="match status" value="1"/>
</dbReference>
<evidence type="ECO:0000313" key="50">
    <source>
        <dbReference type="EMBL" id="EDN7716222.1"/>
    </source>
</evidence>
<dbReference type="EMBL" id="DAAJCS010000007">
    <property type="protein sequence ID" value="HAC0013492.1"/>
    <property type="molecule type" value="Genomic_DNA"/>
</dbReference>
<evidence type="ECO:0000313" key="106">
    <source>
        <dbReference type="Proteomes" id="UP000841146"/>
    </source>
</evidence>
<dbReference type="Proteomes" id="UP000525850">
    <property type="component" value="Unassembled WGS sequence"/>
</dbReference>
<dbReference type="EMBL" id="AABBYJ010000008">
    <property type="protein sequence ID" value="EAG4332229.1"/>
    <property type="molecule type" value="Genomic_DNA"/>
</dbReference>
<dbReference type="EMBL" id="AALEDS010000006">
    <property type="protein sequence ID" value="ECY6544425.1"/>
    <property type="molecule type" value="Genomic_DNA"/>
</dbReference>
<evidence type="ECO:0000313" key="54">
    <source>
        <dbReference type="EMBL" id="HAA8053907.1"/>
    </source>
</evidence>
<evidence type="ECO:0000256" key="12">
    <source>
        <dbReference type="ARBA" id="ARBA00048366"/>
    </source>
</evidence>
<comment type="subcellular location">
    <subcellularLocation>
        <location evidence="1 13">Cytoplasm</location>
    </subcellularLocation>
</comment>
<dbReference type="EMBL" id="AABCVX010000007">
    <property type="protein sequence ID" value="EAG6170458.1"/>
    <property type="molecule type" value="Genomic_DNA"/>
</dbReference>
<evidence type="ECO:0000313" key="97">
    <source>
        <dbReference type="Proteomes" id="UP000528151"/>
    </source>
</evidence>
<dbReference type="EMBL" id="AABGHY010000007">
    <property type="protein sequence ID" value="EAH3294905.1"/>
    <property type="molecule type" value="Genomic_DNA"/>
</dbReference>
<name>A0A0B8R4I1_LISMN</name>
<evidence type="ECO:0000313" key="42">
    <source>
        <dbReference type="EMBL" id="EAK8898117.1"/>
    </source>
</evidence>
<organism evidence="43 83">
    <name type="scientific">Listeria monocytogenes</name>
    <dbReference type="NCBI Taxonomy" id="1639"/>
    <lineage>
        <taxon>Bacteria</taxon>
        <taxon>Bacillati</taxon>
        <taxon>Bacillota</taxon>
        <taxon>Bacilli</taxon>
        <taxon>Bacillales</taxon>
        <taxon>Listeriaceae</taxon>
        <taxon>Listeria</taxon>
    </lineage>
</organism>
<dbReference type="GO" id="GO:0005737">
    <property type="term" value="C:cytoplasm"/>
    <property type="evidence" value="ECO:0007669"/>
    <property type="project" value="UniProtKB-SubCell"/>
</dbReference>
<evidence type="ECO:0000313" key="101">
    <source>
        <dbReference type="Proteomes" id="UP000544530"/>
    </source>
</evidence>
<dbReference type="Proteomes" id="UP000337746">
    <property type="component" value="Unassembled WGS sequence"/>
</dbReference>
<evidence type="ECO:0000313" key="63">
    <source>
        <dbReference type="EMBL" id="OET53110.1"/>
    </source>
</evidence>
<dbReference type="EMBL" id="DAAIJL010000008">
    <property type="protein sequence ID" value="HAB8557680.1"/>
    <property type="molecule type" value="Genomic_DNA"/>
</dbReference>
<dbReference type="GO" id="GO:0006450">
    <property type="term" value="P:regulation of translational fidelity"/>
    <property type="evidence" value="ECO:0007669"/>
    <property type="project" value="TreeGrafter"/>
</dbReference>
<evidence type="ECO:0000313" key="18">
    <source>
        <dbReference type="EMBL" id="EAC6547134.1"/>
    </source>
</evidence>
<dbReference type="Proteomes" id="UP000540117">
    <property type="component" value="Unassembled WGS sequence"/>
</dbReference>
<dbReference type="Gene3D" id="3.90.870.10">
    <property type="entry name" value="DHBP synthase"/>
    <property type="match status" value="1"/>
</dbReference>
<dbReference type="InterPro" id="IPR006070">
    <property type="entry name" value="Sua5-like_dom"/>
</dbReference>
<dbReference type="EMBL" id="AAIAJJ010000006">
    <property type="protein sequence ID" value="ECC1557787.1"/>
    <property type="molecule type" value="Genomic_DNA"/>
</dbReference>
<comment type="function">
    <text evidence="13">Required for the formation of a threonylcarbamoyl group on adenosine at position 37 (t(6)A37) in tRNAs that read codons beginning with adenine.</text>
</comment>
<evidence type="ECO:0000313" key="52">
    <source>
        <dbReference type="EMBL" id="EDO0986608.1"/>
    </source>
</evidence>
<dbReference type="Proteomes" id="UP000455569">
    <property type="component" value="Unassembled WGS sequence"/>
</dbReference>
<reference evidence="61 87" key="4">
    <citation type="submission" date="2018-04" db="EMBL/GenBank/DDBJ databases">
        <title>Genome Analysis of a Prevalent Clone of Listeria monocytogenes Sequence Type 87 in China.</title>
        <authorList>
            <person name="Wang Y."/>
        </authorList>
    </citation>
    <scope>NUCLEOTIDE SEQUENCE [LARGE SCALE GENOMIC DNA]</scope>
    <source>
        <strain evidence="61 87">ICDC_LM1523</strain>
    </source>
</reference>
<reference evidence="60" key="9">
    <citation type="submission" date="2020-05" db="EMBL/GenBank/DDBJ databases">
        <authorList>
            <consortium name="NCBI Pathogen Detection Project"/>
        </authorList>
    </citation>
    <scope>NUCLEOTIDE SEQUENCE</scope>
    <source>
        <strain evidence="54">09CEB371LM</strain>
        <strain evidence="60">2017-325981-023-01</strain>
        <strain evidence="56">CFIAFB20100120</strain>
        <strain evidence="55">CFIAFB20130012</strain>
        <strain evidence="58">CFIAFB20170037</strain>
        <strain evidence="57">CFIAFB20170045</strain>
        <strain evidence="59">DMG1500109</strain>
    </source>
</reference>
<evidence type="ECO:0000313" key="43">
    <source>
        <dbReference type="EMBL" id="EAK9316642.1"/>
    </source>
</evidence>
<evidence type="ECO:0000313" key="47">
    <source>
        <dbReference type="EMBL" id="ECX6925294.1"/>
    </source>
</evidence>
<dbReference type="EMBL" id="AABAYG010000006">
    <property type="protein sequence ID" value="EAG2246521.1"/>
    <property type="molecule type" value="Genomic_DNA"/>
</dbReference>
<evidence type="ECO:0000313" key="77">
    <source>
        <dbReference type="Proteomes" id="UP000368512"/>
    </source>
</evidence>
<evidence type="ECO:0000313" key="95">
    <source>
        <dbReference type="Proteomes" id="UP000525850"/>
    </source>
</evidence>
<dbReference type="Proteomes" id="UP000272537">
    <property type="component" value="Unassembled WGS sequence"/>
</dbReference>
<dbReference type="Proteomes" id="UP000840039">
    <property type="component" value="Unassembled WGS sequence"/>
</dbReference>
<dbReference type="EC" id="2.7.7.87" evidence="3 13"/>
<dbReference type="Proteomes" id="UP000379076">
    <property type="component" value="Unassembled WGS sequence"/>
</dbReference>
<feature type="binding site" evidence="14">
    <location>
        <position position="60"/>
    </location>
    <ligand>
        <name>ATP</name>
        <dbReference type="ChEBI" id="CHEBI:30616"/>
    </ligand>
</feature>
<evidence type="ECO:0000313" key="70">
    <source>
        <dbReference type="Proteomes" id="UP000344343"/>
    </source>
</evidence>
<dbReference type="EMBL" id="AACJYH010000007">
    <property type="protein sequence ID" value="EAK8898117.1"/>
    <property type="molecule type" value="Genomic_DNA"/>
</dbReference>
<evidence type="ECO:0000313" key="71">
    <source>
        <dbReference type="Proteomes" id="UP000345329"/>
    </source>
</evidence>
<evidence type="ECO:0000313" key="67">
    <source>
        <dbReference type="Proteomes" id="UP000336166"/>
    </source>
</evidence>
<evidence type="ECO:0000256" key="9">
    <source>
        <dbReference type="ARBA" id="ARBA00022741"/>
    </source>
</evidence>
<dbReference type="Proteomes" id="UP000546397">
    <property type="component" value="Unassembled WGS sequence"/>
</dbReference>
<feature type="domain" description="YrdC-like" evidence="15">
    <location>
        <begin position="15"/>
        <end position="202"/>
    </location>
</feature>
<feature type="binding site" evidence="14">
    <location>
        <position position="237"/>
    </location>
    <ligand>
        <name>ATP</name>
        <dbReference type="ChEBI" id="CHEBI:30616"/>
    </ligand>
</feature>
<evidence type="ECO:0000313" key="108">
    <source>
        <dbReference type="Proteomes" id="UP000844415"/>
    </source>
</evidence>
<evidence type="ECO:0000313" key="103">
    <source>
        <dbReference type="Proteomes" id="UP000549379"/>
    </source>
</evidence>
<dbReference type="Proteomes" id="UP000389283">
    <property type="component" value="Unassembled WGS sequence"/>
</dbReference>
<dbReference type="EMBL" id="AANEHK010000010">
    <property type="protein sequence ID" value="EDO0986608.1"/>
    <property type="molecule type" value="Genomic_DNA"/>
</dbReference>
<evidence type="ECO:0000313" key="59">
    <source>
        <dbReference type="EMBL" id="HAC1754983.1"/>
    </source>
</evidence>
<dbReference type="EMBL" id="MJTJ01000002">
    <property type="protein sequence ID" value="OET53110.1"/>
    <property type="molecule type" value="Genomic_DNA"/>
</dbReference>
<evidence type="ECO:0000313" key="96">
    <source>
        <dbReference type="Proteomes" id="UP000527632"/>
    </source>
</evidence>
<feature type="binding site" evidence="14">
    <location>
        <position position="154"/>
    </location>
    <ligand>
        <name>ATP</name>
        <dbReference type="ChEBI" id="CHEBI:30616"/>
    </ligand>
</feature>
<dbReference type="EMBL" id="AABAWE010000006">
    <property type="protein sequence ID" value="EAG2088149.1"/>
    <property type="molecule type" value="Genomic_DNA"/>
</dbReference>
<evidence type="ECO:0000313" key="98">
    <source>
        <dbReference type="Proteomes" id="UP000530452"/>
    </source>
</evidence>
<evidence type="ECO:0000256" key="7">
    <source>
        <dbReference type="ARBA" id="ARBA00022694"/>
    </source>
</evidence>
<dbReference type="Proteomes" id="UP000841146">
    <property type="component" value="Unassembled WGS sequence"/>
</dbReference>
<dbReference type="Proteomes" id="UP000354255">
    <property type="component" value="Unassembled WGS sequence"/>
</dbReference>
<dbReference type="FunFam" id="3.90.870.10:FF:000008">
    <property type="entry name" value="Threonylcarbamoyl-AMP synthase"/>
    <property type="match status" value="1"/>
</dbReference>
<dbReference type="GO" id="GO:0005524">
    <property type="term" value="F:ATP binding"/>
    <property type="evidence" value="ECO:0007669"/>
    <property type="project" value="UniProtKB-UniRule"/>
</dbReference>
<gene>
    <name evidence="64" type="primary">ywlc</name>
    <name evidence="28" type="ORF">A8L61_04025</name>
    <name evidence="16" type="ORF">ABZ57_11595</name>
    <name evidence="63" type="ORF">AJL21_01020</name>
    <name evidence="25" type="ORF">ART25_12820</name>
    <name evidence="17" type="ORF">ARY78_10715</name>
    <name evidence="32" type="ORF">B1N52_12970</name>
    <name evidence="31" type="ORF">B1S26_14010</name>
    <name evidence="33" type="ORF">B5K54_11625</name>
    <name evidence="29" type="ORF">BB997_12070</name>
    <name evidence="47" type="ORF">BCZ19_11490</name>
    <name evidence="30" type="ORF">BCZ21_12830</name>
    <name evidence="35" type="ORF">CA369_11745</name>
    <name evidence="34" type="ORF">CAV64_13345</name>
    <name evidence="37" type="ORF">CW845_13800</name>
    <name evidence="39" type="ORF">D4920_11540</name>
    <name evidence="38" type="ORF">D4B11_13330</name>
    <name evidence="40" type="ORF">D5N24_10895</name>
    <name evidence="42" type="ORF">D7104_10465</name>
    <name evidence="61" type="ORF">DCK61_13445</name>
    <name evidence="36" type="ORF">DCT16_13845</name>
    <name evidence="19" type="ORF">DQ70_13825</name>
    <name evidence="18" type="ORF">DU018_02020</name>
    <name evidence="64" type="ORF">DYZ80_02701</name>
    <name evidence="27" type="ORF">E1W56_11380</name>
    <name evidence="41" type="ORF">E5F58_13260</name>
    <name evidence="24" type="ORF">EX365_12040</name>
    <name evidence="23" type="ORF">EXZ73_05360</name>
    <name evidence="48" type="ORF">F6436_08795</name>
    <name evidence="49" type="ORF">F6515_10335</name>
    <name evidence="43" type="ORF">FA835_05910</name>
    <name evidence="45" type="ORF">FLQ97_04170</name>
    <name evidence="44" type="ORF">FLR03_03400</name>
    <name evidence="46" type="ORF">FNX40_13335</name>
    <name evidence="52" type="ORF">FV747_11460</name>
    <name evidence="53" type="ORF">G3O21_002141</name>
    <name evidence="54" type="ORF">GHH22_12235</name>
    <name evidence="59" type="ORF">GI949_08350</name>
    <name evidence="51" type="ORF">GJW51_09460</name>
    <name evidence="50" type="ORF">GQG13_13950</name>
    <name evidence="55" type="ORF">GYR60_06970</name>
    <name evidence="56" type="ORF">GYS09_10280</name>
    <name evidence="57" type="ORF">GYX23_10810</name>
    <name evidence="58" type="ORF">GYY14_10590</name>
    <name evidence="60" type="ORF">HQN34_002652</name>
    <name evidence="62" type="ORF">HZJ64_10205</name>
    <name evidence="20" type="ORF">KV70_11310</name>
    <name evidence="21" type="ORF">QD52_14120</name>
    <name evidence="22" type="ORF">UI29_13965</name>
    <name evidence="26" type="ORF">Y261_09255</name>
</gene>
<keyword evidence="8 13" id="KW-0548">Nucleotidyltransferase</keyword>
<dbReference type="Proteomes" id="UP000544530">
    <property type="component" value="Unassembled WGS sequence"/>
</dbReference>
<evidence type="ECO:0000256" key="2">
    <source>
        <dbReference type="ARBA" id="ARBA00007663"/>
    </source>
</evidence>
<evidence type="ECO:0000313" key="56">
    <source>
        <dbReference type="EMBL" id="HAB8557680.1"/>
    </source>
</evidence>
<evidence type="ECO:0000313" key="90">
    <source>
        <dbReference type="Proteomes" id="UP000478682"/>
    </source>
</evidence>
<dbReference type="EMBL" id="AABATR010000006">
    <property type="protein sequence ID" value="EAG1894348.1"/>
    <property type="molecule type" value="Genomic_DNA"/>
</dbReference>
<keyword evidence="7 13" id="KW-0819">tRNA processing</keyword>
<sequence length="345" mass="37137">MQTIHWNINNQQSNQVIFQEAAKLLRSGECVAFPTETVYGLGADATNQAAVQKIYEAKGRPSDNPLIVHIARREQMDPFVASYPVKAIQLMEKFWPGPLTVILPLKKDSLATNVSAGLSTVGVRMPEHPVSLALIDAANIPVAAPSANRSGKPSPTTASHVIEDLDGKIAGIIDGGATGVGLESTVIDCSLDIPVILRPGGVTKEQIEQIIGPVDIATNNTKETEKPKAPGMKYTHYAPKAPVYLIEGSIQFWQSEINKAEAANKKLGILATKELINQLNTSGTIEITGSINALDEIATSLYKGLRAFDHADVDVIFAEVYPETELGAAIMNRLEKAAGNRRIRE</sequence>
<reference evidence="62 101" key="10">
    <citation type="submission" date="2020-06" db="EMBL/GenBank/DDBJ databases">
        <title>Two Listeria outbreaks in Switzerland in 2018 and 2020.</title>
        <authorList>
            <person name="Stevens M.J.A."/>
            <person name="Bloemberg G."/>
            <person name="Nusch-Inderbinnen M."/>
            <person name="Stephan R."/>
        </authorList>
    </citation>
    <scope>NUCLEOTIDE SEQUENCE [LARGE SCALE GENOMIC DNA]</scope>
    <source>
        <strain evidence="62 101">N18-0707</strain>
    </source>
</reference>
<evidence type="ECO:0000313" key="94">
    <source>
        <dbReference type="Proteomes" id="UP000522199"/>
    </source>
</evidence>
<dbReference type="EMBL" id="AAAKQF010000007">
    <property type="protein sequence ID" value="EAC9040797.1"/>
    <property type="molecule type" value="Genomic_DNA"/>
</dbReference>
<comment type="similarity">
    <text evidence="2 13">Belongs to the SUA5 family.</text>
</comment>
<evidence type="ECO:0000313" key="51">
    <source>
        <dbReference type="EMBL" id="EDN9836898.1"/>
    </source>
</evidence>
<evidence type="ECO:0000313" key="30">
    <source>
        <dbReference type="EMBL" id="EAG2088149.1"/>
    </source>
</evidence>
<dbReference type="EMBL" id="AALAQH010000006">
    <property type="protein sequence ID" value="ECX6925294.1"/>
    <property type="molecule type" value="Genomic_DNA"/>
</dbReference>
<evidence type="ECO:0000313" key="33">
    <source>
        <dbReference type="EMBL" id="EAG2997931.1"/>
    </source>
</evidence>
<reference evidence="64 65" key="2">
    <citation type="journal article" date="2018" name="BMC Genomics">
        <title>Genes significantly associated with lineage II food isolates of Listeria monocytogenes.</title>
        <authorList>
            <person name="Pirone-Davies C."/>
            <person name="Chen Y."/>
            <person name="Pightling A."/>
            <person name="Ryan G."/>
            <person name="Wang Y."/>
            <person name="Yao K."/>
            <person name="Hoffmann M."/>
            <person name="Allard M.W."/>
        </authorList>
    </citation>
    <scope>NUCLEOTIDE SEQUENCE [LARGE SCALE GENOMIC DNA]</scope>
    <source>
        <strain evidence="64 65">PNUSAL000550</strain>
    </source>
</reference>
<reference evidence="52 89" key="8">
    <citation type="submission" date="2019-08" db="EMBL/GenBank/DDBJ databases">
        <authorList>
            <person name="Ashton P.M."/>
            <person name="Dallman T."/>
            <person name="Nair S."/>
            <person name="De Pinna E."/>
            <person name="Peters T."/>
            <person name="Grant K."/>
        </authorList>
    </citation>
    <scope>NUCLEOTIDE SEQUENCE [LARGE SCALE GENOMIC DNA]</scope>
    <source>
        <strain evidence="39 99">282333</strain>
        <strain evidence="40 98">282352</strain>
        <strain evidence="38 102">289003</strain>
        <strain evidence="52 89">788324</strain>
        <strain evidence="27">RL15000286</strain>
    </source>
</reference>
<evidence type="ECO:0000313" key="80">
    <source>
        <dbReference type="Proteomes" id="UP000389283"/>
    </source>
</evidence>
<feature type="binding site" evidence="14">
    <location>
        <position position="144"/>
    </location>
    <ligand>
        <name>ATP</name>
        <dbReference type="ChEBI" id="CHEBI:30616"/>
    </ligand>
</feature>
<dbReference type="Proteomes" id="UP000398321">
    <property type="component" value="Unassembled WGS sequence"/>
</dbReference>
<evidence type="ECO:0000313" key="45">
    <source>
        <dbReference type="EMBL" id="ECB9512925.1"/>
    </source>
</evidence>
<dbReference type="Proteomes" id="UP000339309">
    <property type="component" value="Unassembled WGS sequence"/>
</dbReference>
<evidence type="ECO:0000313" key="35">
    <source>
        <dbReference type="EMBL" id="EAG4462965.1"/>
    </source>
</evidence>
<dbReference type="Proteomes" id="UP000364988">
    <property type="component" value="Unassembled WGS sequence"/>
</dbReference>
<evidence type="ECO:0000313" key="28">
    <source>
        <dbReference type="EMBL" id="EAG0866447.1"/>
    </source>
</evidence>
<dbReference type="Proteomes" id="UP000843775">
    <property type="component" value="Unassembled WGS sequence"/>
</dbReference>
<dbReference type="Proteomes" id="UP000344343">
    <property type="component" value="Unassembled WGS sequence"/>
</dbReference>
<evidence type="ECO:0000313" key="34">
    <source>
        <dbReference type="EMBL" id="EAG4332229.1"/>
    </source>
</evidence>
<reference evidence="105 106" key="3">
    <citation type="journal article" date="2018" name="Genome Biol.">
        <title>SKESA: strategic k-mer extension for scrupulous assemblies.</title>
        <authorList>
            <person name="Souvorov A."/>
            <person name="Agarwala R."/>
            <person name="Lipman D.J."/>
        </authorList>
    </citation>
    <scope>NUCLEOTIDE SEQUENCE [LARGE SCALE GENOMIC DNA]</scope>
    <source>
        <strain evidence="54">09CEB371LM</strain>
        <strain evidence="60">2017-325981-023-01</strain>
        <strain evidence="56 108">CFIAFB20100120</strain>
        <strain evidence="55 105">CFIAFB20130012</strain>
        <strain evidence="58">CFIAFB20170037</strain>
        <strain evidence="57 106">CFIAFB20170045</strain>
        <strain evidence="59 107">DMG1500109</strain>
    </source>
</reference>
<evidence type="ECO:0000256" key="14">
    <source>
        <dbReference type="PIRSR" id="PIRSR004930-1"/>
    </source>
</evidence>
<dbReference type="Proteomes" id="UP000549379">
    <property type="component" value="Unassembled WGS sequence"/>
</dbReference>
<dbReference type="Proteomes" id="UP000528151">
    <property type="component" value="Unassembled WGS sequence"/>
</dbReference>
<dbReference type="InterPro" id="IPR010923">
    <property type="entry name" value="T(6)A37_SUA5"/>
</dbReference>
<evidence type="ECO:0000313" key="23">
    <source>
        <dbReference type="EMBL" id="EAD5773718.1"/>
    </source>
</evidence>
<dbReference type="InterPro" id="IPR050156">
    <property type="entry name" value="TC-AMP_synthase_SUA5"/>
</dbReference>
<dbReference type="Proteomes" id="UP000566721">
    <property type="component" value="Unassembled WGS sequence"/>
</dbReference>
<evidence type="ECO:0000313" key="26">
    <source>
        <dbReference type="EMBL" id="EAE2354532.1"/>
    </source>
</evidence>
<feature type="binding site" evidence="14">
    <location>
        <position position="69"/>
    </location>
    <ligand>
        <name>L-threonine</name>
        <dbReference type="ChEBI" id="CHEBI:57926"/>
    </ligand>
</feature>
<dbReference type="Proteomes" id="UP000481141">
    <property type="component" value="Unassembled WGS sequence"/>
</dbReference>
<dbReference type="Proteomes" id="UP000478704">
    <property type="component" value="Unassembled WGS sequence"/>
</dbReference>
<dbReference type="Proteomes" id="UP000467536">
    <property type="component" value="Unassembled WGS sequence"/>
</dbReference>
<dbReference type="Proteomes" id="UP000527632">
    <property type="component" value="Unassembled WGS sequence"/>
</dbReference>
<evidence type="ECO:0000313" key="31">
    <source>
        <dbReference type="EMBL" id="EAG2246521.1"/>
    </source>
</evidence>
<dbReference type="Pfam" id="PF01300">
    <property type="entry name" value="Sua5_yciO_yrdC"/>
    <property type="match status" value="1"/>
</dbReference>
<reference evidence="67 69" key="6">
    <citation type="submission" date="2018-06" db="EMBL/GenBank/DDBJ databases">
        <authorList>
            <consortium name="PulseNet: The National Subtyping Network for Foodborne Disease Surveillance"/>
            <person name="Tarr C.L."/>
            <person name="Trees E."/>
            <person name="Katz L.S."/>
            <person name="Carleton-Romer H.A."/>
            <person name="Stroika S."/>
            <person name="Kucerova Z."/>
            <person name="Roache K.F."/>
            <person name="Sabol A.L."/>
            <person name="Besser J."/>
            <person name="Gerner-Smidt P."/>
        </authorList>
    </citation>
    <scope>NUCLEOTIDE SEQUENCE [LARGE SCALE GENOMIC DNA]</scope>
    <source>
        <strain evidence="16 69">2015L-6227</strain>
        <strain evidence="26 67">PNUSAL000134</strain>
        <strain evidence="20 73">PNUSAL000910</strain>
        <strain evidence="28 74">PNUSAL002180</strain>
        <strain evidence="29 90">PNUSAL002298</strain>
        <strain evidence="42 72">PNUSAL004402</strain>
        <strain evidence="49 93">PNUSAL005692</strain>
    </source>
</reference>
<evidence type="ECO:0000313" key="61">
    <source>
        <dbReference type="EMBL" id="KAA9447824.1"/>
    </source>
</evidence>
<dbReference type="Proteomes" id="UP000427828">
    <property type="component" value="Unassembled WGS sequence"/>
</dbReference>
<evidence type="ECO:0000313" key="40">
    <source>
        <dbReference type="EMBL" id="EAH3294905.1"/>
    </source>
</evidence>
<feature type="binding site" evidence="14">
    <location>
        <position position="64"/>
    </location>
    <ligand>
        <name>ATP</name>
        <dbReference type="ChEBI" id="CHEBI:30616"/>
    </ligand>
</feature>
<dbReference type="Proteomes" id="UP000345329">
    <property type="component" value="Unassembled WGS sequence"/>
</dbReference>
<evidence type="ECO:0000313" key="84">
    <source>
        <dbReference type="Proteomes" id="UP000423131"/>
    </source>
</evidence>
<dbReference type="EMBL" id="AAHZFN010000003">
    <property type="protein sequence ID" value="ECB9472724.1"/>
    <property type="molecule type" value="Genomic_DNA"/>
</dbReference>
<dbReference type="Proteomes" id="UP000840197">
    <property type="component" value="Unassembled WGS sequence"/>
</dbReference>
<evidence type="ECO:0000313" key="76">
    <source>
        <dbReference type="Proteomes" id="UP000365297"/>
    </source>
</evidence>
<dbReference type="EMBL" id="AAAIXK010000005">
    <property type="protein sequence ID" value="EAC5550902.1"/>
    <property type="molecule type" value="Genomic_DNA"/>
</dbReference>
<evidence type="ECO:0000313" key="32">
    <source>
        <dbReference type="EMBL" id="EAG2516077.1"/>
    </source>
</evidence>
<dbReference type="EMBL" id="AABBAW010000007">
    <property type="protein sequence ID" value="EAG2516077.1"/>
    <property type="molecule type" value="Genomic_DNA"/>
</dbReference>
<evidence type="ECO:0000313" key="85">
    <source>
        <dbReference type="Proteomes" id="UP000427828"/>
    </source>
</evidence>
<dbReference type="EMBL" id="AABBZO010000014">
    <property type="protein sequence ID" value="EAG4462965.1"/>
    <property type="molecule type" value="Genomic_DNA"/>
</dbReference>
<evidence type="ECO:0000313" key="17">
    <source>
        <dbReference type="EMBL" id="EAC5550902.1"/>
    </source>
</evidence>
<evidence type="ECO:0000313" key="27">
    <source>
        <dbReference type="EMBL" id="EAE4942637.1"/>
    </source>
</evidence>
<dbReference type="GO" id="GO:0003725">
    <property type="term" value="F:double-stranded RNA binding"/>
    <property type="evidence" value="ECO:0007669"/>
    <property type="project" value="UniProtKB-UniRule"/>
</dbReference>
<evidence type="ECO:0000313" key="22">
    <source>
        <dbReference type="EMBL" id="EAD3793862.1"/>
    </source>
</evidence>
<dbReference type="EMBL" id="DAAJFY010000006">
    <property type="protein sequence ID" value="HAC0275818.1"/>
    <property type="molecule type" value="Genomic_DNA"/>
</dbReference>
<dbReference type="KEGG" id="lmv:Y193_03000"/>
<evidence type="ECO:0000313" key="16">
    <source>
        <dbReference type="EMBL" id="EAC4553131.1"/>
    </source>
</evidence>
<evidence type="ECO:0000313" key="86">
    <source>
        <dbReference type="Proteomes" id="UP000455569"/>
    </source>
</evidence>
<dbReference type="EMBL" id="AAAREG010000006">
    <property type="protein sequence ID" value="EAE2354532.1"/>
    <property type="molecule type" value="Genomic_DNA"/>
</dbReference>
<reference evidence="83 94" key="7">
    <citation type="submission" date="2019-04" db="EMBL/GenBank/DDBJ databases">
        <authorList>
            <consortium name="GenomeTrakr network: Whole genome sequencing for foodborne pathogen traceback"/>
        </authorList>
    </citation>
    <scope>NUCLEOTIDE SEQUENCE [LARGE SCALE GENOMIC DNA]</scope>
    <source>
        <strain evidence="37 94">CFSAN072474</strain>
        <strain evidence="48 75">FLAG-55987</strain>
        <strain evidence="43 83">PHLUSALM00088</strain>
    </source>
</reference>
<evidence type="ECO:0000313" key="104">
    <source>
        <dbReference type="Proteomes" id="UP000566721"/>
    </source>
</evidence>
<dbReference type="EMBL" id="AAHZFY010000005">
    <property type="protein sequence ID" value="ECB9512925.1"/>
    <property type="molecule type" value="Genomic_DNA"/>
</dbReference>
<evidence type="ECO:0000313" key="109">
    <source>
        <dbReference type="Proteomes" id="UP000852906"/>
    </source>
</evidence>
<evidence type="ECO:0000313" key="38">
    <source>
        <dbReference type="EMBL" id="EAG9520757.1"/>
    </source>
</evidence>
<dbReference type="GO" id="GO:0061710">
    <property type="term" value="F:L-threonylcarbamoyladenylate synthase"/>
    <property type="evidence" value="ECO:0007669"/>
    <property type="project" value="UniProtKB-EC"/>
</dbReference>
<evidence type="ECO:0000313" key="58">
    <source>
        <dbReference type="EMBL" id="HAC0275818.1"/>
    </source>
</evidence>
<dbReference type="EMBL" id="AABEMN010000022">
    <property type="protein sequence ID" value="EAG9520757.1"/>
    <property type="molecule type" value="Genomic_DNA"/>
</dbReference>
<evidence type="ECO:0000313" key="78">
    <source>
        <dbReference type="Proteomes" id="UP000376505"/>
    </source>
</evidence>
<evidence type="ECO:0000313" key="25">
    <source>
        <dbReference type="EMBL" id="EAE1339795.1"/>
    </source>
</evidence>
<feature type="binding site" evidence="14">
    <location>
        <position position="184"/>
    </location>
    <ligand>
        <name>L-threonine</name>
        <dbReference type="ChEBI" id="CHEBI:57926"/>
    </ligand>
</feature>
<dbReference type="EMBL" id="AALGDA010000033">
    <property type="protein sequence ID" value="ECY9783380.1"/>
    <property type="molecule type" value="Genomic_DNA"/>
</dbReference>
<dbReference type="Proteomes" id="UP000365297">
    <property type="component" value="Unassembled WGS sequence"/>
</dbReference>
<evidence type="ECO:0000313" key="82">
    <source>
        <dbReference type="Proteomes" id="UP000403352"/>
    </source>
</evidence>
<feature type="binding site" evidence="14">
    <location>
        <position position="124"/>
    </location>
    <ligand>
        <name>L-threonine</name>
        <dbReference type="ChEBI" id="CHEBI:57926"/>
    </ligand>
</feature>
<evidence type="ECO:0000313" key="46">
    <source>
        <dbReference type="EMBL" id="ECC1557787.1"/>
    </source>
</evidence>